<keyword evidence="4" id="KW-0288">FMN</keyword>
<keyword evidence="5" id="KW-0560">Oxidoreductase</keyword>
<evidence type="ECO:0000259" key="6">
    <source>
        <dbReference type="Pfam" id="PF00881"/>
    </source>
</evidence>
<keyword evidence="3" id="KW-0285">Flavoprotein</keyword>
<dbReference type="InterPro" id="IPR000415">
    <property type="entry name" value="Nitroreductase-like"/>
</dbReference>
<dbReference type="PANTHER" id="PTHR43673:SF2">
    <property type="entry name" value="NITROREDUCTASE"/>
    <property type="match status" value="1"/>
</dbReference>
<evidence type="ECO:0000256" key="1">
    <source>
        <dbReference type="ARBA" id="ARBA00001917"/>
    </source>
</evidence>
<evidence type="ECO:0000256" key="3">
    <source>
        <dbReference type="ARBA" id="ARBA00022630"/>
    </source>
</evidence>
<dbReference type="Gene3D" id="3.40.109.10">
    <property type="entry name" value="NADH Oxidase"/>
    <property type="match status" value="1"/>
</dbReference>
<comment type="cofactor">
    <cofactor evidence="1">
        <name>FMN</name>
        <dbReference type="ChEBI" id="CHEBI:58210"/>
    </cofactor>
</comment>
<feature type="domain" description="Nitroreductase" evidence="6">
    <location>
        <begin position="12"/>
        <end position="68"/>
    </location>
</feature>
<evidence type="ECO:0000313" key="8">
    <source>
        <dbReference type="Proteomes" id="UP000185093"/>
    </source>
</evidence>
<comment type="similarity">
    <text evidence="2">Belongs to the nitroreductase family.</text>
</comment>
<dbReference type="Pfam" id="PF00881">
    <property type="entry name" value="Nitroreductase"/>
    <property type="match status" value="2"/>
</dbReference>
<dbReference type="PANTHER" id="PTHR43673">
    <property type="entry name" value="NAD(P)H NITROREDUCTASE YDGI-RELATED"/>
    <property type="match status" value="1"/>
</dbReference>
<comment type="caution">
    <text evidence="7">The sequence shown here is derived from an EMBL/GenBank/DDBJ whole genome shotgun (WGS) entry which is preliminary data.</text>
</comment>
<feature type="domain" description="Nitroreductase" evidence="6">
    <location>
        <begin position="70"/>
        <end position="155"/>
    </location>
</feature>
<evidence type="ECO:0000256" key="5">
    <source>
        <dbReference type="ARBA" id="ARBA00023002"/>
    </source>
</evidence>
<dbReference type="Proteomes" id="UP000185093">
    <property type="component" value="Unassembled WGS sequence"/>
</dbReference>
<organism evidence="7 8">
    <name type="scientific">Acetomicrobium flavidum</name>
    <dbReference type="NCBI Taxonomy" id="49896"/>
    <lineage>
        <taxon>Bacteria</taxon>
        <taxon>Thermotogati</taxon>
        <taxon>Synergistota</taxon>
        <taxon>Synergistia</taxon>
        <taxon>Synergistales</taxon>
        <taxon>Acetomicrobiaceae</taxon>
        <taxon>Acetomicrobium</taxon>
    </lineage>
</organism>
<dbReference type="RefSeq" id="WP_074199440.1">
    <property type="nucleotide sequence ID" value="NZ_FSQZ01000001.1"/>
</dbReference>
<dbReference type="SUPFAM" id="SSF55469">
    <property type="entry name" value="FMN-dependent nitroreductase-like"/>
    <property type="match status" value="1"/>
</dbReference>
<dbReference type="CDD" id="cd02150">
    <property type="entry name" value="nitroreductase"/>
    <property type="match status" value="1"/>
</dbReference>
<keyword evidence="8" id="KW-1185">Reference proteome</keyword>
<evidence type="ECO:0000313" key="7">
    <source>
        <dbReference type="EMBL" id="SIN66681.1"/>
    </source>
</evidence>
<accession>A0ABY1JCT3</accession>
<proteinExistence type="inferred from homology"/>
<evidence type="ECO:0000256" key="4">
    <source>
        <dbReference type="ARBA" id="ARBA00022643"/>
    </source>
</evidence>
<gene>
    <name evidence="7" type="ORF">SAMN05444368_0948</name>
</gene>
<evidence type="ECO:0000256" key="2">
    <source>
        <dbReference type="ARBA" id="ARBA00007118"/>
    </source>
</evidence>
<sequence>MSLREDRAIQVILGRRSIRKFQKDRKVEPEKLDIILECAQAAPTAGGGRPWHFVVVEDRHMLDALAEAHPYGKMLHEAPLAIVVCGDPKLNDFAKRYWEEDCSAAMQNILLASHALGLGSVWLGVSNSSGRPEAVRKALGIPDDIQVLAIAAIGYPAETKEPHSGYDHSRIHRNRW</sequence>
<reference evidence="7 8" key="1">
    <citation type="submission" date="2016-11" db="EMBL/GenBank/DDBJ databases">
        <authorList>
            <person name="Varghese N."/>
            <person name="Submissions S."/>
        </authorList>
    </citation>
    <scope>NUCLEOTIDE SEQUENCE [LARGE SCALE GENOMIC DNA]</scope>
    <source>
        <strain evidence="7 8">DSM 20664</strain>
    </source>
</reference>
<name>A0ABY1JCT3_9BACT</name>
<dbReference type="EMBL" id="FSQZ01000001">
    <property type="protein sequence ID" value="SIN66681.1"/>
    <property type="molecule type" value="Genomic_DNA"/>
</dbReference>
<protein>
    <submittedName>
        <fullName evidence="7">Nitroreductase</fullName>
    </submittedName>
</protein>
<dbReference type="InterPro" id="IPR029479">
    <property type="entry name" value="Nitroreductase"/>
</dbReference>